<dbReference type="GO" id="GO:0008412">
    <property type="term" value="F:4-hydroxybenzoate polyprenyltransferase activity"/>
    <property type="evidence" value="ECO:0007669"/>
    <property type="project" value="UniProtKB-EC"/>
</dbReference>
<dbReference type="KEGG" id="aagg:ETAA8_35970"/>
<dbReference type="PANTHER" id="PTHR11048">
    <property type="entry name" value="PRENYLTRANSFERASES"/>
    <property type="match status" value="1"/>
</dbReference>
<dbReference type="Gene3D" id="1.20.120.1780">
    <property type="entry name" value="UbiA prenyltransferase"/>
    <property type="match status" value="1"/>
</dbReference>
<dbReference type="InterPro" id="IPR039653">
    <property type="entry name" value="Prenyltransferase"/>
</dbReference>
<feature type="transmembrane region" description="Helical" evidence="12">
    <location>
        <begin position="120"/>
        <end position="139"/>
    </location>
</feature>
<evidence type="ECO:0000313" key="14">
    <source>
        <dbReference type="Proteomes" id="UP000315017"/>
    </source>
</evidence>
<dbReference type="PANTHER" id="PTHR11048:SF28">
    <property type="entry name" value="4-HYDROXYBENZOATE POLYPRENYLTRANSFERASE, MITOCHONDRIAL"/>
    <property type="match status" value="1"/>
</dbReference>
<dbReference type="Gene3D" id="1.10.357.140">
    <property type="entry name" value="UbiA prenyltransferase"/>
    <property type="match status" value="1"/>
</dbReference>
<dbReference type="InterPro" id="IPR000537">
    <property type="entry name" value="UbiA_prenyltransferase"/>
</dbReference>
<evidence type="ECO:0000256" key="8">
    <source>
        <dbReference type="ARBA" id="ARBA00022692"/>
    </source>
</evidence>
<dbReference type="Proteomes" id="UP000315017">
    <property type="component" value="Chromosome"/>
</dbReference>
<evidence type="ECO:0000256" key="5">
    <source>
        <dbReference type="ARBA" id="ARBA00022519"/>
    </source>
</evidence>
<feature type="transmembrane region" description="Helical" evidence="12">
    <location>
        <begin position="177"/>
        <end position="198"/>
    </location>
</feature>
<dbReference type="FunFam" id="1.10.357.140:FF:000008">
    <property type="entry name" value="4-hydroxybenzoate octaprenyltransferase"/>
    <property type="match status" value="1"/>
</dbReference>
<feature type="transmembrane region" description="Helical" evidence="12">
    <location>
        <begin position="90"/>
        <end position="114"/>
    </location>
</feature>
<dbReference type="Pfam" id="PF01040">
    <property type="entry name" value="UbiA"/>
    <property type="match status" value="1"/>
</dbReference>
<dbReference type="GO" id="GO:0005886">
    <property type="term" value="C:plasma membrane"/>
    <property type="evidence" value="ECO:0007669"/>
    <property type="project" value="TreeGrafter"/>
</dbReference>
<dbReference type="AlphaFoldDB" id="A0A517YE41"/>
<keyword evidence="7" id="KW-0831">Ubiquinone biosynthesis</keyword>
<feature type="transmembrane region" description="Helical" evidence="12">
    <location>
        <begin position="282"/>
        <end position="305"/>
    </location>
</feature>
<proteinExistence type="inferred from homology"/>
<dbReference type="EC" id="2.5.1.39" evidence="11"/>
<dbReference type="InterPro" id="IPR006371">
    <property type="entry name" value="Polyprenyltransferase_UbiA-li"/>
</dbReference>
<evidence type="ECO:0000256" key="2">
    <source>
        <dbReference type="ARBA" id="ARBA00004141"/>
    </source>
</evidence>
<dbReference type="RefSeq" id="WP_145090889.1">
    <property type="nucleotide sequence ID" value="NZ_CP036274.1"/>
</dbReference>
<evidence type="ECO:0000256" key="7">
    <source>
        <dbReference type="ARBA" id="ARBA00022688"/>
    </source>
</evidence>
<comment type="subcellular location">
    <subcellularLocation>
        <location evidence="2">Membrane</location>
        <topology evidence="2">Multi-pass membrane protein</topology>
    </subcellularLocation>
</comment>
<dbReference type="EMBL" id="CP036274">
    <property type="protein sequence ID" value="QDU28496.1"/>
    <property type="molecule type" value="Genomic_DNA"/>
</dbReference>
<evidence type="ECO:0000256" key="10">
    <source>
        <dbReference type="ARBA" id="ARBA00023136"/>
    </source>
</evidence>
<feature type="transmembrane region" description="Helical" evidence="12">
    <location>
        <begin position="146"/>
        <end position="165"/>
    </location>
</feature>
<keyword evidence="9 12" id="KW-1133">Transmembrane helix</keyword>
<accession>A0A517YE41</accession>
<evidence type="ECO:0000256" key="11">
    <source>
        <dbReference type="ARBA" id="ARBA00034524"/>
    </source>
</evidence>
<dbReference type="OrthoDB" id="9782418at2"/>
<dbReference type="GO" id="GO:0006744">
    <property type="term" value="P:ubiquinone biosynthetic process"/>
    <property type="evidence" value="ECO:0007669"/>
    <property type="project" value="UniProtKB-KW"/>
</dbReference>
<reference evidence="13 14" key="1">
    <citation type="submission" date="2019-02" db="EMBL/GenBank/DDBJ databases">
        <title>Deep-cultivation of Planctomycetes and their phenomic and genomic characterization uncovers novel biology.</title>
        <authorList>
            <person name="Wiegand S."/>
            <person name="Jogler M."/>
            <person name="Boedeker C."/>
            <person name="Pinto D."/>
            <person name="Vollmers J."/>
            <person name="Rivas-Marin E."/>
            <person name="Kohn T."/>
            <person name="Peeters S.H."/>
            <person name="Heuer A."/>
            <person name="Rast P."/>
            <person name="Oberbeckmann S."/>
            <person name="Bunk B."/>
            <person name="Jeske O."/>
            <person name="Meyerdierks A."/>
            <person name="Storesund J.E."/>
            <person name="Kallscheuer N."/>
            <person name="Luecker S."/>
            <person name="Lage O.M."/>
            <person name="Pohl T."/>
            <person name="Merkel B.J."/>
            <person name="Hornburger P."/>
            <person name="Mueller R.-W."/>
            <person name="Bruemmer F."/>
            <person name="Labrenz M."/>
            <person name="Spormann A.M."/>
            <person name="Op den Camp H."/>
            <person name="Overmann J."/>
            <person name="Amann R."/>
            <person name="Jetten M.S.M."/>
            <person name="Mascher T."/>
            <person name="Medema M.H."/>
            <person name="Devos D.P."/>
            <person name="Kaster A.-K."/>
            <person name="Ovreas L."/>
            <person name="Rohde M."/>
            <person name="Galperin M.Y."/>
            <person name="Jogler C."/>
        </authorList>
    </citation>
    <scope>NUCLEOTIDE SEQUENCE [LARGE SCALE GENOMIC DNA]</scope>
    <source>
        <strain evidence="13 14">ETA_A8</strain>
    </source>
</reference>
<dbReference type="NCBIfam" id="TIGR01475">
    <property type="entry name" value="ubiA_other"/>
    <property type="match status" value="1"/>
</dbReference>
<dbReference type="CDD" id="cd13959">
    <property type="entry name" value="PT_UbiA_COQ2"/>
    <property type="match status" value="1"/>
</dbReference>
<keyword evidence="4" id="KW-1003">Cell membrane</keyword>
<keyword evidence="10 12" id="KW-0472">Membrane</keyword>
<keyword evidence="8 12" id="KW-0812">Transmembrane</keyword>
<evidence type="ECO:0000256" key="9">
    <source>
        <dbReference type="ARBA" id="ARBA00022989"/>
    </source>
</evidence>
<sequence>MFATFRHLLGMIRFSHTIFALPFALLAAIMAWTTPVPAGVDVTIAFRWQHLLGILICMVGARSAAMAFNRLVDRHIDAANPRTQMRHIPAGLLSLPTVILFTLASSAIFFAGTLLFLPNWLPIVLSVPVLLFLLGYSYAKRFTSLAHFWLGIALMLAPVCAWIALRGEILLVQPRDILPAVMLGLVVLAWVAGFDIIYACQDADFDRQAKLRSVPARLGVAGALRLAAACHLVTLILLGLLPLLCPEIGLGWIYGSGVMAVALLLVYEHALVKPGDLTRVNVAFFNVNAIVSFGLFVVGTIDLLLH</sequence>
<feature type="transmembrane region" description="Helical" evidence="12">
    <location>
        <begin position="250"/>
        <end position="270"/>
    </location>
</feature>
<evidence type="ECO:0000256" key="6">
    <source>
        <dbReference type="ARBA" id="ARBA00022679"/>
    </source>
</evidence>
<evidence type="ECO:0000256" key="12">
    <source>
        <dbReference type="SAM" id="Phobius"/>
    </source>
</evidence>
<feature type="transmembrane region" description="Helical" evidence="12">
    <location>
        <begin position="48"/>
        <end position="69"/>
    </location>
</feature>
<feature type="transmembrane region" description="Helical" evidence="12">
    <location>
        <begin position="218"/>
        <end position="244"/>
    </location>
</feature>
<gene>
    <name evidence="13" type="ORF">ETAA8_35970</name>
</gene>
<dbReference type="InterPro" id="IPR044878">
    <property type="entry name" value="UbiA_sf"/>
</dbReference>
<evidence type="ECO:0000313" key="13">
    <source>
        <dbReference type="EMBL" id="QDU28496.1"/>
    </source>
</evidence>
<evidence type="ECO:0000256" key="1">
    <source>
        <dbReference type="ARBA" id="ARBA00001946"/>
    </source>
</evidence>
<keyword evidence="14" id="KW-1185">Reference proteome</keyword>
<evidence type="ECO:0000256" key="3">
    <source>
        <dbReference type="ARBA" id="ARBA00005985"/>
    </source>
</evidence>
<keyword evidence="5" id="KW-0997">Cell inner membrane</keyword>
<organism evidence="13 14">
    <name type="scientific">Anatilimnocola aggregata</name>
    <dbReference type="NCBI Taxonomy" id="2528021"/>
    <lineage>
        <taxon>Bacteria</taxon>
        <taxon>Pseudomonadati</taxon>
        <taxon>Planctomycetota</taxon>
        <taxon>Planctomycetia</taxon>
        <taxon>Pirellulales</taxon>
        <taxon>Pirellulaceae</taxon>
        <taxon>Anatilimnocola</taxon>
    </lineage>
</organism>
<keyword evidence="6 13" id="KW-0808">Transferase</keyword>
<evidence type="ECO:0000256" key="4">
    <source>
        <dbReference type="ARBA" id="ARBA00022475"/>
    </source>
</evidence>
<name>A0A517YE41_9BACT</name>
<comment type="cofactor">
    <cofactor evidence="1">
        <name>Mg(2+)</name>
        <dbReference type="ChEBI" id="CHEBI:18420"/>
    </cofactor>
</comment>
<protein>
    <recommendedName>
        <fullName evidence="11">4-hydroxybenzoate polyprenyltransferase</fullName>
        <ecNumber evidence="11">2.5.1.39</ecNumber>
    </recommendedName>
</protein>
<comment type="similarity">
    <text evidence="3">Belongs to the UbiA prenyltransferase family.</text>
</comment>
<dbReference type="FunFam" id="1.20.120.1780:FF:000001">
    <property type="entry name" value="4-hydroxybenzoate octaprenyltransferase"/>
    <property type="match status" value="1"/>
</dbReference>